<dbReference type="Pfam" id="PF04166">
    <property type="entry name" value="PdxA"/>
    <property type="match status" value="1"/>
</dbReference>
<evidence type="ECO:0000256" key="3">
    <source>
        <dbReference type="ARBA" id="ARBA00023027"/>
    </source>
</evidence>
<evidence type="ECO:0000313" key="4">
    <source>
        <dbReference type="EMBL" id="GER02887.1"/>
    </source>
</evidence>
<dbReference type="Gene3D" id="3.40.718.10">
    <property type="entry name" value="Isopropylmalate Dehydrogenase"/>
    <property type="match status" value="1"/>
</dbReference>
<keyword evidence="3" id="KW-0520">NAD</keyword>
<evidence type="ECO:0008006" key="6">
    <source>
        <dbReference type="Google" id="ProtNLM"/>
    </source>
</evidence>
<gene>
    <name evidence="4" type="ORF">JCM17846_05690</name>
</gene>
<dbReference type="EMBL" id="BKCN01000002">
    <property type="protein sequence ID" value="GER02887.1"/>
    <property type="molecule type" value="Genomic_DNA"/>
</dbReference>
<comment type="caution">
    <text evidence="4">The sequence shown here is derived from an EMBL/GenBank/DDBJ whole genome shotgun (WGS) entry which is preliminary data.</text>
</comment>
<dbReference type="InterPro" id="IPR005255">
    <property type="entry name" value="PdxA_fam"/>
</dbReference>
<evidence type="ECO:0000256" key="1">
    <source>
        <dbReference type="ARBA" id="ARBA00022723"/>
    </source>
</evidence>
<dbReference type="PANTHER" id="PTHR30004">
    <property type="entry name" value="4-HYDROXYTHREONINE-4-PHOSPHATE DEHYDROGENASE"/>
    <property type="match status" value="1"/>
</dbReference>
<evidence type="ECO:0000256" key="2">
    <source>
        <dbReference type="ARBA" id="ARBA00023002"/>
    </source>
</evidence>
<dbReference type="GO" id="GO:0046872">
    <property type="term" value="F:metal ion binding"/>
    <property type="evidence" value="ECO:0007669"/>
    <property type="project" value="UniProtKB-KW"/>
</dbReference>
<dbReference type="Proteomes" id="UP000324996">
    <property type="component" value="Unassembled WGS sequence"/>
</dbReference>
<keyword evidence="2" id="KW-0560">Oxidoreductase</keyword>
<accession>A0A5A7N4G0</accession>
<dbReference type="SUPFAM" id="SSF53659">
    <property type="entry name" value="Isocitrate/Isopropylmalate dehydrogenase-like"/>
    <property type="match status" value="1"/>
</dbReference>
<reference evidence="4 5" key="1">
    <citation type="submission" date="2019-09" db="EMBL/GenBank/DDBJ databases">
        <title>NBRP : Genome information of microbial organism related human and environment.</title>
        <authorList>
            <person name="Hattori M."/>
            <person name="Oshima K."/>
            <person name="Inaba H."/>
            <person name="Suda W."/>
            <person name="Sakamoto M."/>
            <person name="Iino T."/>
            <person name="Kitahara M."/>
            <person name="Oshida Y."/>
            <person name="Iida T."/>
            <person name="Kudo T."/>
            <person name="Itoh T."/>
            <person name="Ohkuma M."/>
        </authorList>
    </citation>
    <scope>NUCLEOTIDE SEQUENCE [LARGE SCALE GENOMIC DNA]</scope>
    <source>
        <strain evidence="4 5">Q-1</strain>
    </source>
</reference>
<dbReference type="GO" id="GO:0016491">
    <property type="term" value="F:oxidoreductase activity"/>
    <property type="evidence" value="ECO:0007669"/>
    <property type="project" value="UniProtKB-KW"/>
</dbReference>
<sequence>MDLVMAKKVAAIITNPIHKQGLYSAGFKDPGHTEFLARLAGLPPASSVMMLAVPGLRVVPLTIHVPLNDVATHISADKIIAVAKILHQALSLRFGIEKPRIAVAGLNPHAGEGGTIGGEEESIIRPAITALRQDGLLIEGPFAADSLFHIDARKTYDAVLCMYHDQALIPLKTIDFYGGVNITLGLPFLRTSPDHGTAFDLAGHNKARPDSLIAAIKMAARLNA</sequence>
<proteinExistence type="predicted"/>
<keyword evidence="1" id="KW-0479">Metal-binding</keyword>
<keyword evidence="5" id="KW-1185">Reference proteome</keyword>
<name>A0A5A7N4G0_9PROT</name>
<protein>
    <recommendedName>
        <fullName evidence="6">4-hydroxythreonine-4-phosphate dehydrogenase</fullName>
    </recommendedName>
</protein>
<dbReference type="PANTHER" id="PTHR30004:SF6">
    <property type="entry name" value="D-THREONATE 4-PHOSPHATE DEHYDROGENASE"/>
    <property type="match status" value="1"/>
</dbReference>
<dbReference type="GO" id="GO:0051287">
    <property type="term" value="F:NAD binding"/>
    <property type="evidence" value="ECO:0007669"/>
    <property type="project" value="InterPro"/>
</dbReference>
<evidence type="ECO:0000313" key="5">
    <source>
        <dbReference type="Proteomes" id="UP000324996"/>
    </source>
</evidence>
<organism evidence="4 5">
    <name type="scientific">Iodidimonas nitroreducens</name>
    <dbReference type="NCBI Taxonomy" id="1236968"/>
    <lineage>
        <taxon>Bacteria</taxon>
        <taxon>Pseudomonadati</taxon>
        <taxon>Pseudomonadota</taxon>
        <taxon>Alphaproteobacteria</taxon>
        <taxon>Iodidimonadales</taxon>
        <taxon>Iodidimonadaceae</taxon>
        <taxon>Iodidimonas</taxon>
    </lineage>
</organism>
<dbReference type="AlphaFoldDB" id="A0A5A7N4G0"/>
<dbReference type="NCBIfam" id="TIGR00557">
    <property type="entry name" value="pdxA"/>
    <property type="match status" value="1"/>
</dbReference>